<dbReference type="KEGG" id="acru:HHL28_07965"/>
<name>A0A858R669_9PROT</name>
<feature type="compositionally biased region" description="Basic and acidic residues" evidence="1">
    <location>
        <begin position="201"/>
        <end position="216"/>
    </location>
</feature>
<feature type="region of interest" description="Disordered" evidence="1">
    <location>
        <begin position="192"/>
        <end position="225"/>
    </location>
</feature>
<keyword evidence="2" id="KW-0732">Signal</keyword>
<keyword evidence="4" id="KW-1185">Reference proteome</keyword>
<feature type="chain" id="PRO_5032963456" evidence="2">
    <location>
        <begin position="25"/>
        <end position="225"/>
    </location>
</feature>
<dbReference type="Proteomes" id="UP000501891">
    <property type="component" value="Chromosome"/>
</dbReference>
<gene>
    <name evidence="3" type="ORF">HHL28_07965</name>
</gene>
<evidence type="ECO:0000313" key="3">
    <source>
        <dbReference type="EMBL" id="QJE73029.1"/>
    </source>
</evidence>
<proteinExistence type="predicted"/>
<organism evidence="3 4">
    <name type="scientific">Aerophototrophica crusticola</name>
    <dbReference type="NCBI Taxonomy" id="1709002"/>
    <lineage>
        <taxon>Bacteria</taxon>
        <taxon>Pseudomonadati</taxon>
        <taxon>Pseudomonadota</taxon>
        <taxon>Alphaproteobacteria</taxon>
        <taxon>Rhodospirillales</taxon>
        <taxon>Rhodospirillaceae</taxon>
        <taxon>Aerophototrophica</taxon>
    </lineage>
</organism>
<evidence type="ECO:0000256" key="1">
    <source>
        <dbReference type="SAM" id="MobiDB-lite"/>
    </source>
</evidence>
<evidence type="ECO:0000256" key="2">
    <source>
        <dbReference type="SAM" id="SignalP"/>
    </source>
</evidence>
<reference evidence="3" key="1">
    <citation type="submission" date="2020-04" db="EMBL/GenBank/DDBJ databases">
        <title>A desert anoxygenic phototrophic bacterium fixes CO2 using RubisCO under aerobic conditions.</title>
        <authorList>
            <person name="Tang K."/>
        </authorList>
    </citation>
    <scope>NUCLEOTIDE SEQUENCE [LARGE SCALE GENOMIC DNA]</scope>
    <source>
        <strain evidence="3">MIMtkB3</strain>
    </source>
</reference>
<protein>
    <submittedName>
        <fullName evidence="3">Uncharacterized protein</fullName>
    </submittedName>
</protein>
<feature type="signal peptide" evidence="2">
    <location>
        <begin position="1"/>
        <end position="24"/>
    </location>
</feature>
<evidence type="ECO:0000313" key="4">
    <source>
        <dbReference type="Proteomes" id="UP000501891"/>
    </source>
</evidence>
<sequence length="225" mass="23682">MPRLRTALTVLAALALPATLPVAAAEPTPPKKATPKPSKAAAKAPCYTPAEFEAEQAIRLHTELMVVGLTCQAMDPKDGPSLFAQYKMFTLKHQAAVQGWEKSLIGHFKRAGSRNPTKEFDSFRTRLANEMSQRAIALSAQIFCENHVPVVGKAMSMPDKDVQKAILAHGESAGIVRVAAAPRCDQPAQAISVAAPSAPKPAEKPAAKAPAKKEQAKTAGSGSAG</sequence>
<dbReference type="EMBL" id="CP051775">
    <property type="protein sequence ID" value="QJE73029.1"/>
    <property type="molecule type" value="Genomic_DNA"/>
</dbReference>
<accession>A0A858R669</accession>
<dbReference type="AlphaFoldDB" id="A0A858R669"/>